<dbReference type="RefSeq" id="WP_168869111.1">
    <property type="nucleotide sequence ID" value="NZ_JABAIA010000001.1"/>
</dbReference>
<accession>A0A847RQU3</accession>
<dbReference type="Proteomes" id="UP000570474">
    <property type="component" value="Unassembled WGS sequence"/>
</dbReference>
<organism evidence="2 3">
    <name type="scientific">Chitinophaga varians</name>
    <dbReference type="NCBI Taxonomy" id="2202339"/>
    <lineage>
        <taxon>Bacteria</taxon>
        <taxon>Pseudomonadati</taxon>
        <taxon>Bacteroidota</taxon>
        <taxon>Chitinophagia</taxon>
        <taxon>Chitinophagales</taxon>
        <taxon>Chitinophagaceae</taxon>
        <taxon>Chitinophaga</taxon>
    </lineage>
</organism>
<protein>
    <recommendedName>
        <fullName evidence="4">DUF3575 domain-containing protein</fullName>
    </recommendedName>
</protein>
<evidence type="ECO:0000313" key="3">
    <source>
        <dbReference type="Proteomes" id="UP000570474"/>
    </source>
</evidence>
<comment type="caution">
    <text evidence="2">The sequence shown here is derived from an EMBL/GenBank/DDBJ whole genome shotgun (WGS) entry which is preliminary data.</text>
</comment>
<gene>
    <name evidence="2" type="ORF">HGH92_02135</name>
</gene>
<evidence type="ECO:0008006" key="4">
    <source>
        <dbReference type="Google" id="ProtNLM"/>
    </source>
</evidence>
<evidence type="ECO:0000256" key="1">
    <source>
        <dbReference type="SAM" id="SignalP"/>
    </source>
</evidence>
<feature type="chain" id="PRO_5032791970" description="DUF3575 domain-containing protein" evidence="1">
    <location>
        <begin position="20"/>
        <end position="187"/>
    </location>
</feature>
<feature type="signal peptide" evidence="1">
    <location>
        <begin position="1"/>
        <end position="19"/>
    </location>
</feature>
<keyword evidence="3" id="KW-1185">Reference proteome</keyword>
<reference evidence="2 3" key="1">
    <citation type="submission" date="2020-04" db="EMBL/GenBank/DDBJ databases">
        <authorList>
            <person name="Yin C."/>
        </authorList>
    </citation>
    <scope>NUCLEOTIDE SEQUENCE [LARGE SCALE GENOMIC DNA]</scope>
    <source>
        <strain evidence="2 3">Ae27</strain>
    </source>
</reference>
<proteinExistence type="predicted"/>
<sequence>MTKLIAVALLSSMPLIAAAQKDSLPDNGLKPLQIKGNLILPGIGMSLERKLSPKTTLHAEIDLMGSYYYTYSSYYGGDWGYELVPAVRLEERFYYNLRKRLARGKSMRNNSGNFLAVSGSYFFGPVANRNMRSQWSFSLQPLWGMQRGVGKHFSFDARFGLGPVYYSDVRRWEVQPRAQLMLGYVIR</sequence>
<evidence type="ECO:0000313" key="2">
    <source>
        <dbReference type="EMBL" id="NLR63095.1"/>
    </source>
</evidence>
<name>A0A847RQU3_9BACT</name>
<dbReference type="EMBL" id="JABAIA010000001">
    <property type="protein sequence ID" value="NLR63095.1"/>
    <property type="molecule type" value="Genomic_DNA"/>
</dbReference>
<dbReference type="AlphaFoldDB" id="A0A847RQU3"/>
<keyword evidence="1" id="KW-0732">Signal</keyword>